<dbReference type="STRING" id="656916.A0A2G7G4F6"/>
<dbReference type="Pfam" id="PF12588">
    <property type="entry name" value="PSDC"/>
    <property type="match status" value="1"/>
</dbReference>
<evidence type="ECO:0000259" key="1">
    <source>
        <dbReference type="Pfam" id="PF12588"/>
    </source>
</evidence>
<evidence type="ECO:0000313" key="2">
    <source>
        <dbReference type="EMBL" id="PIG87714.1"/>
    </source>
</evidence>
<accession>A0A2G7G4F6</accession>
<dbReference type="Proteomes" id="UP000231358">
    <property type="component" value="Unassembled WGS sequence"/>
</dbReference>
<keyword evidence="3" id="KW-1185">Reference proteome</keyword>
<proteinExistence type="predicted"/>
<reference evidence="2 3" key="1">
    <citation type="submission" date="2017-05" db="EMBL/GenBank/DDBJ databases">
        <title>Genome sequence for an aflatoxigenic pathogen of Argentinian peanut, Aspergillus arachidicola.</title>
        <authorList>
            <person name="Moore G."/>
            <person name="Beltz S.B."/>
            <person name="Mack B.M."/>
        </authorList>
    </citation>
    <scope>NUCLEOTIDE SEQUENCE [LARGE SCALE GENOMIC DNA]</scope>
    <source>
        <strain evidence="2 3">CBS 117610</strain>
    </source>
</reference>
<dbReference type="AlphaFoldDB" id="A0A2G7G4F6"/>
<dbReference type="InterPro" id="IPR022237">
    <property type="entry name" value="PsiD-like"/>
</dbReference>
<protein>
    <submittedName>
        <fullName evidence="2">Phosphatidylserine decarboxylase</fullName>
    </submittedName>
</protein>
<organism evidence="2 3">
    <name type="scientific">Aspergillus arachidicola</name>
    <dbReference type="NCBI Taxonomy" id="656916"/>
    <lineage>
        <taxon>Eukaryota</taxon>
        <taxon>Fungi</taxon>
        <taxon>Dikarya</taxon>
        <taxon>Ascomycota</taxon>
        <taxon>Pezizomycotina</taxon>
        <taxon>Eurotiomycetes</taxon>
        <taxon>Eurotiomycetidae</taxon>
        <taxon>Eurotiales</taxon>
        <taxon>Aspergillaceae</taxon>
        <taxon>Aspergillus</taxon>
        <taxon>Aspergillus subgen. Circumdati</taxon>
    </lineage>
</organism>
<sequence length="290" mass="33668">MSTDIPYPFAPGEWLPPLSRVFHYVNTLRDECLKDSPYPKHEPHSLDPRRKYPKVITDFKDLVENDPGLKELSKKMFDEIPRFDTDQSKFYNVRSFDEALIIFDAILFQSPSVMTLDSGISGITVPFNAVLNWPANTPSGNEFFLNKEVNEKIKNIVNQWGAFLQSPASREYLNADSNNGWFSPAYVAKMKQYAQWDGPIEDLYVCDPNRDYWGFGSWDAFFIRRFRPGLRPVREDDEPDIYIVSPCEAGPQVEEGKQYPKDVRKQVQARDTFWLKGQPYSIFDMLNYDA</sequence>
<evidence type="ECO:0000313" key="3">
    <source>
        <dbReference type="Proteomes" id="UP000231358"/>
    </source>
</evidence>
<feature type="domain" description="L-tryptophan decarboxylase PsiD-like" evidence="1">
    <location>
        <begin position="54"/>
        <end position="190"/>
    </location>
</feature>
<gene>
    <name evidence="2" type="ORF">AARAC_000732</name>
</gene>
<dbReference type="EMBL" id="NEXV01000140">
    <property type="protein sequence ID" value="PIG87714.1"/>
    <property type="molecule type" value="Genomic_DNA"/>
</dbReference>
<comment type="caution">
    <text evidence="2">The sequence shown here is derived from an EMBL/GenBank/DDBJ whole genome shotgun (WGS) entry which is preliminary data.</text>
</comment>
<name>A0A2G7G4F6_9EURO</name>